<dbReference type="Proteomes" id="UP001058974">
    <property type="component" value="Chromosome 3"/>
</dbReference>
<feature type="repeat" description="PPR" evidence="2">
    <location>
        <begin position="147"/>
        <end position="177"/>
    </location>
</feature>
<protein>
    <recommendedName>
        <fullName evidence="7">Pentatricopeptide repeat-containing protein</fullName>
    </recommendedName>
</protein>
<evidence type="ECO:0000313" key="3">
    <source>
        <dbReference type="EMBL" id="KAI5396756.1"/>
    </source>
</evidence>
<dbReference type="PANTHER" id="PTHR47926:SF347">
    <property type="entry name" value="PENTATRICOPEPTIDE REPEAT-CONTAINING PROTEIN"/>
    <property type="match status" value="1"/>
</dbReference>
<evidence type="ECO:0008006" key="7">
    <source>
        <dbReference type="Google" id="ProtNLM"/>
    </source>
</evidence>
<name>A0A9D5B1R0_PEA</name>
<dbReference type="EMBL" id="JAMSHJ010000006">
    <property type="protein sequence ID" value="KAI5396756.1"/>
    <property type="molecule type" value="Genomic_DNA"/>
</dbReference>
<dbReference type="Proteomes" id="UP001058974">
    <property type="component" value="Chromosome 6"/>
</dbReference>
<comment type="caution">
    <text evidence="5">The sequence shown here is derived from an EMBL/GenBank/DDBJ whole genome shotgun (WGS) entry which is preliminary data.</text>
</comment>
<accession>A0A9D5B1R0</accession>
<evidence type="ECO:0000256" key="2">
    <source>
        <dbReference type="PROSITE-ProRule" id="PRU00708"/>
    </source>
</evidence>
<dbReference type="Gene3D" id="1.25.40.10">
    <property type="entry name" value="Tetratricopeptide repeat domain"/>
    <property type="match status" value="2"/>
</dbReference>
<dbReference type="PANTHER" id="PTHR47926">
    <property type="entry name" value="PENTATRICOPEPTIDE REPEAT-CONTAINING PROTEIN"/>
    <property type="match status" value="1"/>
</dbReference>
<dbReference type="Pfam" id="PF01535">
    <property type="entry name" value="PPR"/>
    <property type="match status" value="2"/>
</dbReference>
<organism evidence="5 6">
    <name type="scientific">Pisum sativum</name>
    <name type="common">Garden pea</name>
    <name type="synonym">Lathyrus oleraceus</name>
    <dbReference type="NCBI Taxonomy" id="3888"/>
    <lineage>
        <taxon>Eukaryota</taxon>
        <taxon>Viridiplantae</taxon>
        <taxon>Streptophyta</taxon>
        <taxon>Embryophyta</taxon>
        <taxon>Tracheophyta</taxon>
        <taxon>Spermatophyta</taxon>
        <taxon>Magnoliopsida</taxon>
        <taxon>eudicotyledons</taxon>
        <taxon>Gunneridae</taxon>
        <taxon>Pentapetalae</taxon>
        <taxon>rosids</taxon>
        <taxon>fabids</taxon>
        <taxon>Fabales</taxon>
        <taxon>Fabaceae</taxon>
        <taxon>Papilionoideae</taxon>
        <taxon>50 kb inversion clade</taxon>
        <taxon>NPAAA clade</taxon>
        <taxon>Hologalegina</taxon>
        <taxon>IRL clade</taxon>
        <taxon>Fabeae</taxon>
        <taxon>Lathyrus</taxon>
    </lineage>
</organism>
<dbReference type="Gramene" id="Psat03G0491300-T1">
    <property type="protein sequence ID" value="KAI5430508.1"/>
    <property type="gene ID" value="KIW84_034913"/>
</dbReference>
<dbReference type="NCBIfam" id="TIGR00756">
    <property type="entry name" value="PPR"/>
    <property type="match status" value="1"/>
</dbReference>
<gene>
    <name evidence="4" type="ORF">KIW84_034911</name>
    <name evidence="5" type="ORF">KIW84_034913</name>
    <name evidence="3" type="ORF">KIW84_062838</name>
</gene>
<proteinExistence type="predicted"/>
<dbReference type="EMBL" id="JAMSHJ010000003">
    <property type="protein sequence ID" value="KAI5430506.1"/>
    <property type="molecule type" value="Genomic_DNA"/>
</dbReference>
<reference evidence="5 6" key="1">
    <citation type="journal article" date="2022" name="Nat. Genet.">
        <title>Improved pea reference genome and pan-genome highlight genomic features and evolutionary characteristics.</title>
        <authorList>
            <person name="Yang T."/>
            <person name="Liu R."/>
            <person name="Luo Y."/>
            <person name="Hu S."/>
            <person name="Wang D."/>
            <person name="Wang C."/>
            <person name="Pandey M.K."/>
            <person name="Ge S."/>
            <person name="Xu Q."/>
            <person name="Li N."/>
            <person name="Li G."/>
            <person name="Huang Y."/>
            <person name="Saxena R.K."/>
            <person name="Ji Y."/>
            <person name="Li M."/>
            <person name="Yan X."/>
            <person name="He Y."/>
            <person name="Liu Y."/>
            <person name="Wang X."/>
            <person name="Xiang C."/>
            <person name="Varshney R.K."/>
            <person name="Ding H."/>
            <person name="Gao S."/>
            <person name="Zong X."/>
        </authorList>
    </citation>
    <scope>NUCLEOTIDE SEQUENCE [LARGE SCALE GENOMIC DNA]</scope>
    <source>
        <strain evidence="5 6">cv. Zhongwan 6</strain>
    </source>
</reference>
<dbReference type="InterPro" id="IPR046960">
    <property type="entry name" value="PPR_At4g14850-like_plant"/>
</dbReference>
<sequence length="185" mass="21337">MSIPDQTHFEDHDAILSVYLKCKETEDAEKLFDGLPVRNVVSWNIMIRGIVGSCDNENELDRKQLCFSYFKRMLLEMVVPDYITLNGLICSCARFYDAEMGIQLHYFTVKVGFDLDCFVGCALVDLYAKCVFVENARRVFCVAPFRDLVTWNVMISCYTFNCLPEEAFSMFNLMRLDVANGDEFT</sequence>
<evidence type="ECO:0000313" key="6">
    <source>
        <dbReference type="Proteomes" id="UP001058974"/>
    </source>
</evidence>
<dbReference type="Gramene" id="Psat03G0491100-T1">
    <property type="protein sequence ID" value="KAI5430506.1"/>
    <property type="gene ID" value="KIW84_034911"/>
</dbReference>
<dbReference type="InterPro" id="IPR002885">
    <property type="entry name" value="PPR_rpt"/>
</dbReference>
<keyword evidence="6" id="KW-1185">Reference proteome</keyword>
<dbReference type="GO" id="GO:0003723">
    <property type="term" value="F:RNA binding"/>
    <property type="evidence" value="ECO:0007669"/>
    <property type="project" value="InterPro"/>
</dbReference>
<dbReference type="GO" id="GO:0009451">
    <property type="term" value="P:RNA modification"/>
    <property type="evidence" value="ECO:0007669"/>
    <property type="project" value="InterPro"/>
</dbReference>
<evidence type="ECO:0000256" key="1">
    <source>
        <dbReference type="ARBA" id="ARBA00022737"/>
    </source>
</evidence>
<dbReference type="InterPro" id="IPR011990">
    <property type="entry name" value="TPR-like_helical_dom_sf"/>
</dbReference>
<dbReference type="EMBL" id="JAMSHJ010000003">
    <property type="protein sequence ID" value="KAI5430508.1"/>
    <property type="molecule type" value="Genomic_DNA"/>
</dbReference>
<dbReference type="Gramene" id="Psat06G0283800-T1">
    <property type="protein sequence ID" value="KAI5396756.1"/>
    <property type="gene ID" value="KIW84_062838"/>
</dbReference>
<dbReference type="Gramene" id="Psat3g157640.1">
    <property type="protein sequence ID" value="Psat3g157640.1.cds"/>
    <property type="gene ID" value="Psat3g157640"/>
</dbReference>
<evidence type="ECO:0000313" key="5">
    <source>
        <dbReference type="EMBL" id="KAI5430508.1"/>
    </source>
</evidence>
<evidence type="ECO:0000313" key="4">
    <source>
        <dbReference type="EMBL" id="KAI5430506.1"/>
    </source>
</evidence>
<dbReference type="AlphaFoldDB" id="A0A9D5B1R0"/>
<dbReference type="PROSITE" id="PS51375">
    <property type="entry name" value="PPR"/>
    <property type="match status" value="1"/>
</dbReference>
<keyword evidence="1" id="KW-0677">Repeat</keyword>